<reference evidence="2" key="2">
    <citation type="submission" date="2015-01" db="EMBL/GenBank/DDBJ databases">
        <title>Evolutionary Origins and Diversification of the Mycorrhizal Mutualists.</title>
        <authorList>
            <consortium name="DOE Joint Genome Institute"/>
            <consortium name="Mycorrhizal Genomics Consortium"/>
            <person name="Kohler A."/>
            <person name="Kuo A."/>
            <person name="Nagy L.G."/>
            <person name="Floudas D."/>
            <person name="Copeland A."/>
            <person name="Barry K.W."/>
            <person name="Cichocki N."/>
            <person name="Veneault-Fourrey C."/>
            <person name="LaButti K."/>
            <person name="Lindquist E.A."/>
            <person name="Lipzen A."/>
            <person name="Lundell T."/>
            <person name="Morin E."/>
            <person name="Murat C."/>
            <person name="Riley R."/>
            <person name="Ohm R."/>
            <person name="Sun H."/>
            <person name="Tunlid A."/>
            <person name="Henrissat B."/>
            <person name="Grigoriev I.V."/>
            <person name="Hibbett D.S."/>
            <person name="Martin F."/>
        </authorList>
    </citation>
    <scope>NUCLEOTIDE SEQUENCE [LARGE SCALE GENOMIC DNA]</scope>
    <source>
        <strain evidence="2">Marx 270</strain>
    </source>
</reference>
<gene>
    <name evidence="1" type="ORF">M404DRAFT_1001534</name>
</gene>
<dbReference type="AlphaFoldDB" id="A0A0C3J2E7"/>
<dbReference type="InParanoid" id="A0A0C3J2E7"/>
<organism evidence="1 2">
    <name type="scientific">Pisolithus tinctorius Marx 270</name>
    <dbReference type="NCBI Taxonomy" id="870435"/>
    <lineage>
        <taxon>Eukaryota</taxon>
        <taxon>Fungi</taxon>
        <taxon>Dikarya</taxon>
        <taxon>Basidiomycota</taxon>
        <taxon>Agaricomycotina</taxon>
        <taxon>Agaricomycetes</taxon>
        <taxon>Agaricomycetidae</taxon>
        <taxon>Boletales</taxon>
        <taxon>Sclerodermatineae</taxon>
        <taxon>Pisolithaceae</taxon>
        <taxon>Pisolithus</taxon>
    </lineage>
</organism>
<dbReference type="Proteomes" id="UP000054217">
    <property type="component" value="Unassembled WGS sequence"/>
</dbReference>
<dbReference type="EMBL" id="KN831977">
    <property type="protein sequence ID" value="KIO03253.1"/>
    <property type="molecule type" value="Genomic_DNA"/>
</dbReference>
<protein>
    <submittedName>
        <fullName evidence="1">Uncharacterized protein</fullName>
    </submittedName>
</protein>
<accession>A0A0C3J2E7</accession>
<dbReference type="HOGENOM" id="CLU_3051355_0_0_1"/>
<name>A0A0C3J2E7_PISTI</name>
<evidence type="ECO:0000313" key="2">
    <source>
        <dbReference type="Proteomes" id="UP000054217"/>
    </source>
</evidence>
<keyword evidence="2" id="KW-1185">Reference proteome</keyword>
<proteinExistence type="predicted"/>
<evidence type="ECO:0000313" key="1">
    <source>
        <dbReference type="EMBL" id="KIO03253.1"/>
    </source>
</evidence>
<reference evidence="1 2" key="1">
    <citation type="submission" date="2014-04" db="EMBL/GenBank/DDBJ databases">
        <authorList>
            <consortium name="DOE Joint Genome Institute"/>
            <person name="Kuo A."/>
            <person name="Kohler A."/>
            <person name="Costa M.D."/>
            <person name="Nagy L.G."/>
            <person name="Floudas D."/>
            <person name="Copeland A."/>
            <person name="Barry K.W."/>
            <person name="Cichocki N."/>
            <person name="Veneault-Fourrey C."/>
            <person name="LaButti K."/>
            <person name="Lindquist E.A."/>
            <person name="Lipzen A."/>
            <person name="Lundell T."/>
            <person name="Morin E."/>
            <person name="Murat C."/>
            <person name="Sun H."/>
            <person name="Tunlid A."/>
            <person name="Henrissat B."/>
            <person name="Grigoriev I.V."/>
            <person name="Hibbett D.S."/>
            <person name="Martin F."/>
            <person name="Nordberg H.P."/>
            <person name="Cantor M.N."/>
            <person name="Hua S.X."/>
        </authorList>
    </citation>
    <scope>NUCLEOTIDE SEQUENCE [LARGE SCALE GENOMIC DNA]</scope>
    <source>
        <strain evidence="1 2">Marx 270</strain>
    </source>
</reference>
<sequence length="54" mass="5895">MLPPTTRATPPSALWVLMHSIARIVPRNCRPGREELPGLIVVVPNFAVFTCVGI</sequence>